<reference evidence="2" key="1">
    <citation type="submission" date="2020-04" db="EMBL/GenBank/DDBJ databases">
        <authorList>
            <person name="Zhang T."/>
        </authorList>
    </citation>
    <scope>NUCLEOTIDE SEQUENCE</scope>
    <source>
        <strain evidence="2">HKST-UBA80</strain>
    </source>
</reference>
<dbReference type="GO" id="GO:0016861">
    <property type="term" value="F:intramolecular oxidoreductase activity, interconverting aldoses and ketoses"/>
    <property type="evidence" value="ECO:0007669"/>
    <property type="project" value="UniProtKB-ARBA"/>
</dbReference>
<dbReference type="Gene3D" id="3.40.1400.10">
    <property type="entry name" value="Sugar-phosphate isomerase, RpiB/LacA/LacB"/>
    <property type="match status" value="1"/>
</dbReference>
<gene>
    <name evidence="2" type="ORF">KDA10_00710</name>
</gene>
<organism evidence="2 3">
    <name type="scientific">candidate division WWE3 bacterium</name>
    <dbReference type="NCBI Taxonomy" id="2053526"/>
    <lineage>
        <taxon>Bacteria</taxon>
        <taxon>Katanobacteria</taxon>
    </lineage>
</organism>
<dbReference type="SUPFAM" id="SSF89623">
    <property type="entry name" value="Ribose/Galactose isomerase RpiB/AlsB"/>
    <property type="match status" value="1"/>
</dbReference>
<dbReference type="NCBIfam" id="NF004051">
    <property type="entry name" value="PRK05571.1"/>
    <property type="match status" value="1"/>
</dbReference>
<reference evidence="2" key="2">
    <citation type="journal article" date="2021" name="Microbiome">
        <title>Successional dynamics and alternative stable states in a saline activated sludge microbial community over 9 years.</title>
        <authorList>
            <person name="Wang Y."/>
            <person name="Ye J."/>
            <person name="Ju F."/>
            <person name="Liu L."/>
            <person name="Boyd J.A."/>
            <person name="Deng Y."/>
            <person name="Parks D.H."/>
            <person name="Jiang X."/>
            <person name="Yin X."/>
            <person name="Woodcroft B.J."/>
            <person name="Tyson G.W."/>
            <person name="Hugenholtz P."/>
            <person name="Polz M.F."/>
            <person name="Zhang T."/>
        </authorList>
    </citation>
    <scope>NUCLEOTIDE SEQUENCE</scope>
    <source>
        <strain evidence="2">HKST-UBA80</strain>
    </source>
</reference>
<dbReference type="Proteomes" id="UP000714817">
    <property type="component" value="Unassembled WGS sequence"/>
</dbReference>
<sequence>MLYITSDHGGYELKTKLINLFKKAGVKITDLGPSEFLEDDDYPKYAKKLAEKMSQNTEYSRGIILCRNGVGVSMAMNRFEHIRCALSWSPKHAKSSRKDDNTNVLALPADYVSYSEAKNIIGAWLNTSFSKQERHVRRLSELEDILK</sequence>
<dbReference type="NCBIfam" id="TIGR00689">
    <property type="entry name" value="rpiB_lacA_lacB"/>
    <property type="match status" value="1"/>
</dbReference>
<accession>A0A955E0E6</accession>
<dbReference type="Pfam" id="PF02502">
    <property type="entry name" value="LacAB_rpiB"/>
    <property type="match status" value="1"/>
</dbReference>
<name>A0A955E0E6_UNCKA</name>
<comment type="similarity">
    <text evidence="1">Belongs to the LacAB/RpiB family.</text>
</comment>
<dbReference type="InterPro" id="IPR036569">
    <property type="entry name" value="RpiB_LacA_LacB_sf"/>
</dbReference>
<dbReference type="InterPro" id="IPR003500">
    <property type="entry name" value="RpiB_LacA_LacB"/>
</dbReference>
<evidence type="ECO:0000313" key="3">
    <source>
        <dbReference type="Proteomes" id="UP000714817"/>
    </source>
</evidence>
<evidence type="ECO:0000256" key="1">
    <source>
        <dbReference type="ARBA" id="ARBA00008754"/>
    </source>
</evidence>
<dbReference type="AlphaFoldDB" id="A0A955E0E6"/>
<keyword evidence="2" id="KW-0413">Isomerase</keyword>
<comment type="caution">
    <text evidence="2">The sequence shown here is derived from an EMBL/GenBank/DDBJ whole genome shotgun (WGS) entry which is preliminary data.</text>
</comment>
<dbReference type="GO" id="GO:0005975">
    <property type="term" value="P:carbohydrate metabolic process"/>
    <property type="evidence" value="ECO:0007669"/>
    <property type="project" value="InterPro"/>
</dbReference>
<protein>
    <submittedName>
        <fullName evidence="2">RpiB/LacA/LacB family sugar-phosphate isomerase</fullName>
    </submittedName>
</protein>
<evidence type="ECO:0000313" key="2">
    <source>
        <dbReference type="EMBL" id="MCA9301873.1"/>
    </source>
</evidence>
<proteinExistence type="inferred from homology"/>
<dbReference type="EMBL" id="JAGQNY010000002">
    <property type="protein sequence ID" value="MCA9301873.1"/>
    <property type="molecule type" value="Genomic_DNA"/>
</dbReference>
<dbReference type="PIRSF" id="PIRSF005384">
    <property type="entry name" value="RpiB_LacA_B"/>
    <property type="match status" value="1"/>
</dbReference>
<dbReference type="PANTHER" id="PTHR30345:SF0">
    <property type="entry name" value="DNA DAMAGE-REPAIR_TOLERATION PROTEIN DRT102"/>
    <property type="match status" value="1"/>
</dbReference>
<dbReference type="PANTHER" id="PTHR30345">
    <property type="entry name" value="RIBOSE-5-PHOSPHATE ISOMERASE B"/>
    <property type="match status" value="1"/>
</dbReference>